<dbReference type="Proteomes" id="UP000093129">
    <property type="component" value="Unassembled WGS sequence"/>
</dbReference>
<dbReference type="AlphaFoldDB" id="A0A1B9C238"/>
<evidence type="ECO:0000313" key="1">
    <source>
        <dbReference type="EMBL" id="OCB04027.1"/>
    </source>
</evidence>
<gene>
    <name evidence="1" type="ORF">BBC27_05140</name>
</gene>
<name>A0A1B9C238_9PROT</name>
<organism evidence="1 2">
    <name type="scientific">Acidithiobacillus ferrivorans</name>
    <dbReference type="NCBI Taxonomy" id="160808"/>
    <lineage>
        <taxon>Bacteria</taxon>
        <taxon>Pseudomonadati</taxon>
        <taxon>Pseudomonadota</taxon>
        <taxon>Acidithiobacillia</taxon>
        <taxon>Acidithiobacillales</taxon>
        <taxon>Acidithiobacillaceae</taxon>
        <taxon>Acidithiobacillus</taxon>
    </lineage>
</organism>
<accession>A0A1B9C238</accession>
<comment type="caution">
    <text evidence="1">The sequence shown here is derived from an EMBL/GenBank/DDBJ whole genome shotgun (WGS) entry which is preliminary data.</text>
</comment>
<dbReference type="SUPFAM" id="SSF88659">
    <property type="entry name" value="Sigma3 and sigma4 domains of RNA polymerase sigma factors"/>
    <property type="match status" value="1"/>
</dbReference>
<evidence type="ECO:0000313" key="2">
    <source>
        <dbReference type="Proteomes" id="UP000093129"/>
    </source>
</evidence>
<dbReference type="InterPro" id="IPR013324">
    <property type="entry name" value="RNA_pol_sigma_r3/r4-like"/>
</dbReference>
<sequence>MRDEDGALCDIVTPLVSAIQYCPFWAITAPILDPVALMIADEDREERERIVDVLEDDFEGAHAAILSKFEGRAQFREVLARFLRGMSDAEIAQEVGLTMRRVQQIIDGNASRLNEINLKKWLREVVLPTLGTDLEVAA</sequence>
<dbReference type="EMBL" id="MASQ01000009">
    <property type="protein sequence ID" value="OCB04027.1"/>
    <property type="molecule type" value="Genomic_DNA"/>
</dbReference>
<dbReference type="RefSeq" id="WP_065412428.1">
    <property type="nucleotide sequence ID" value="NZ_MASQ01000009.1"/>
</dbReference>
<reference evidence="1 2" key="1">
    <citation type="submission" date="2016-07" db="EMBL/GenBank/DDBJ databases">
        <title>Draft genome of a psychrotolerant acidophile Acidithiobacillus ferrivorans strain YL15.</title>
        <authorList>
            <person name="Peng T."/>
            <person name="Ma L."/>
            <person name="Nan M."/>
            <person name="An N."/>
            <person name="Wang M."/>
            <person name="Qiu G."/>
            <person name="Zeng W."/>
        </authorList>
    </citation>
    <scope>NUCLEOTIDE SEQUENCE [LARGE SCALE GENOMIC DNA]</scope>
    <source>
        <strain evidence="1 2">YL15</strain>
    </source>
</reference>
<proteinExistence type="predicted"/>
<protein>
    <submittedName>
        <fullName evidence="1">Uncharacterized protein</fullName>
    </submittedName>
</protein>